<dbReference type="SUPFAM" id="SSF109854">
    <property type="entry name" value="DinB/YfiT-like putative metalloenzymes"/>
    <property type="match status" value="1"/>
</dbReference>
<dbReference type="PANTHER" id="PTHR37302:SF1">
    <property type="entry name" value="PROTEIN DINB"/>
    <property type="match status" value="1"/>
</dbReference>
<evidence type="ECO:0000256" key="1">
    <source>
        <dbReference type="ARBA" id="ARBA00008635"/>
    </source>
</evidence>
<dbReference type="EMBL" id="CP002623">
    <property type="protein sequence ID" value="AEI94211.1"/>
    <property type="molecule type" value="Genomic_DNA"/>
</dbReference>
<reference evidence="4 5" key="1">
    <citation type="journal article" date="2011" name="BMC Genomics">
        <title>Comparative genome analysis and genome-guided physiological analysis of Roseobacter litoralis.</title>
        <authorList>
            <person name="Kalhoefer D."/>
            <person name="Thole S."/>
            <person name="Voget S."/>
            <person name="Lehmann R."/>
            <person name="Liesegang H."/>
            <person name="Wollher A."/>
            <person name="Daniel R."/>
            <person name="Simon M."/>
            <person name="Brinkhoff T."/>
        </authorList>
    </citation>
    <scope>NUCLEOTIDE SEQUENCE [LARGE SCALE GENOMIC DNA]</scope>
    <source>
        <strain evidence="5">ATCC 49566 / DSM 6996 / JCM 21268 / NBRC 15278 / OCh 149</strain>
    </source>
</reference>
<dbReference type="KEGG" id="rli:RLO149_c022360"/>
<protein>
    <submittedName>
        <fullName evidence="4">DinB family protein</fullName>
    </submittedName>
</protein>
<evidence type="ECO:0000313" key="5">
    <source>
        <dbReference type="Proteomes" id="UP000001353"/>
    </source>
</evidence>
<evidence type="ECO:0000313" key="4">
    <source>
        <dbReference type="EMBL" id="AEI94211.1"/>
    </source>
</evidence>
<keyword evidence="2 3" id="KW-0479">Metal-binding</keyword>
<feature type="binding site" evidence="3">
    <location>
        <position position="60"/>
    </location>
    <ligand>
        <name>a divalent metal cation</name>
        <dbReference type="ChEBI" id="CHEBI:60240"/>
    </ligand>
</feature>
<dbReference type="Gene3D" id="1.20.120.450">
    <property type="entry name" value="dinb family like domain"/>
    <property type="match status" value="1"/>
</dbReference>
<dbReference type="GO" id="GO:0046872">
    <property type="term" value="F:metal ion binding"/>
    <property type="evidence" value="ECO:0007669"/>
    <property type="project" value="UniProtKB-KW"/>
</dbReference>
<accession>F7ZAL5</accession>
<dbReference type="RefSeq" id="WP_013962135.1">
    <property type="nucleotide sequence ID" value="NC_015730.1"/>
</dbReference>
<keyword evidence="5" id="KW-1185">Reference proteome</keyword>
<sequence>MSDRLERSQAVIDPRYVQTMARYNSWQNNQSMPVLEAMSHDELTKDHGAFFGSLLATANHLLWGDILWMSRFDPSVQPPEVGGADSTGLHPTVMSWAADRFRLDGKIRFWADGLRAVDLIGDLTWYSVTEGRDMTTPISTAVIHFFNHQTHHRGQIHAMLTASGRKAPVSDLVFMPQDI</sequence>
<comment type="similarity">
    <text evidence="1">Belongs to the DinB family.</text>
</comment>
<feature type="binding site" evidence="3">
    <location>
        <position position="152"/>
    </location>
    <ligand>
        <name>a divalent metal cation</name>
        <dbReference type="ChEBI" id="CHEBI:60240"/>
    </ligand>
</feature>
<dbReference type="eggNOG" id="COG2318">
    <property type="taxonomic scope" value="Bacteria"/>
</dbReference>
<organism evidence="4 5">
    <name type="scientific">Roseobacter litoralis (strain ATCC 49566 / DSM 6996 / JCM 21268 / NBRC 15278 / OCh 149)</name>
    <dbReference type="NCBI Taxonomy" id="391595"/>
    <lineage>
        <taxon>Bacteria</taxon>
        <taxon>Pseudomonadati</taxon>
        <taxon>Pseudomonadota</taxon>
        <taxon>Alphaproteobacteria</taxon>
        <taxon>Rhodobacterales</taxon>
        <taxon>Roseobacteraceae</taxon>
        <taxon>Roseobacter</taxon>
    </lineage>
</organism>
<name>F7ZAL5_ROSLO</name>
<dbReference type="Pfam" id="PF05163">
    <property type="entry name" value="DinB"/>
    <property type="match status" value="1"/>
</dbReference>
<dbReference type="InterPro" id="IPR007837">
    <property type="entry name" value="DinB"/>
</dbReference>
<feature type="binding site" evidence="3">
    <location>
        <position position="148"/>
    </location>
    <ligand>
        <name>a divalent metal cation</name>
        <dbReference type="ChEBI" id="CHEBI:60240"/>
    </ligand>
</feature>
<dbReference type="HOGENOM" id="CLU_101283_1_1_5"/>
<proteinExistence type="inferred from homology"/>
<evidence type="ECO:0000256" key="3">
    <source>
        <dbReference type="PIRSR" id="PIRSR607837-1"/>
    </source>
</evidence>
<dbReference type="Proteomes" id="UP000001353">
    <property type="component" value="Chromosome"/>
</dbReference>
<gene>
    <name evidence="4" type="ordered locus">RLO149_c022360</name>
</gene>
<dbReference type="STRING" id="391595.RLO149_c022360"/>
<dbReference type="AlphaFoldDB" id="F7ZAL5"/>
<dbReference type="InterPro" id="IPR034660">
    <property type="entry name" value="DinB/YfiT-like"/>
</dbReference>
<dbReference type="PANTHER" id="PTHR37302">
    <property type="entry name" value="SLR1116 PROTEIN"/>
    <property type="match status" value="1"/>
</dbReference>
<evidence type="ECO:0000256" key="2">
    <source>
        <dbReference type="ARBA" id="ARBA00022723"/>
    </source>
</evidence>